<protein>
    <submittedName>
        <fullName evidence="8">Uncharacterized protein</fullName>
    </submittedName>
</protein>
<evidence type="ECO:0000256" key="5">
    <source>
        <dbReference type="SAM" id="MobiDB-lite"/>
    </source>
</evidence>
<feature type="region of interest" description="Disordered" evidence="5">
    <location>
        <begin position="579"/>
        <end position="629"/>
    </location>
</feature>
<proteinExistence type="inferred from homology"/>
<dbReference type="STRING" id="574566.I0YVD2"/>
<feature type="compositionally biased region" description="Acidic residues" evidence="5">
    <location>
        <begin position="56"/>
        <end position="82"/>
    </location>
</feature>
<dbReference type="InterPro" id="IPR039754">
    <property type="entry name" value="Esf1"/>
</dbReference>
<feature type="compositionally biased region" description="Basic and acidic residues" evidence="5">
    <location>
        <begin position="616"/>
        <end position="629"/>
    </location>
</feature>
<evidence type="ECO:0000256" key="2">
    <source>
        <dbReference type="ARBA" id="ARBA00009087"/>
    </source>
</evidence>
<dbReference type="eggNOG" id="KOG2318">
    <property type="taxonomic scope" value="Eukaryota"/>
</dbReference>
<dbReference type="RefSeq" id="XP_005646895.1">
    <property type="nucleotide sequence ID" value="XM_005646838.1"/>
</dbReference>
<dbReference type="AlphaFoldDB" id="I0YVD2"/>
<dbReference type="PANTHER" id="PTHR12202">
    <property type="entry name" value="ESF1 HOMOLOG"/>
    <property type="match status" value="1"/>
</dbReference>
<feature type="domain" description="NUC153" evidence="6">
    <location>
        <begin position="706"/>
        <end position="733"/>
    </location>
</feature>
<dbReference type="GO" id="GO:0005730">
    <property type="term" value="C:nucleolus"/>
    <property type="evidence" value="ECO:0007669"/>
    <property type="project" value="UniProtKB-SubCell"/>
</dbReference>
<dbReference type="Pfam" id="PF25121">
    <property type="entry name" value="RRM_ESF1"/>
    <property type="match status" value="1"/>
</dbReference>
<comment type="similarity">
    <text evidence="2">Belongs to the ESF1 family.</text>
</comment>
<dbReference type="EMBL" id="AGSI01000010">
    <property type="protein sequence ID" value="EIE22351.1"/>
    <property type="molecule type" value="Genomic_DNA"/>
</dbReference>
<sequence>MLTEERFQNKAPVDKRGRKDGAEEVSPDTGTEKSALPPDTKKKAKLPDQEEHASDSEAEEPSEGEDAEAAEEESSEEEESDRDAEAKARWARMRGLAGPDSSSDDDAGSEDEDASVSDMASLQDEDEVGDLSEWGVGAMAANPDEAIPEAEETSRLAVLDLDWERIRATDILVVLRSFLDKGQRIERVTVYPSDFGLAQMAEEAVMGPRPIFGLKALRESSAKEAHGSDSDDDDDDSDAAKRPGAEEESEESDAEVDQRRLRMYERSKLRYYYAVVECDSVATGAHLYSQCDGLEFELTANRLDLRFVPEEQSFEGRKVRDSATGAPAEYQPPPFFATAALQHTNVKLTWDGDDEQRKRTMSKRVTADELREDDFKARPLQPTLHLSLQLTKNSSILSFAEMDKQGSDEDEEEAEVPDADRYRKLLLAGADAQQPLHRKGGKDWGAAANGTADEEDQACCLSFNYQCHGCFLCHGLPCVVGSGEEEAAKRKTKKRGDVDMEVTFGPALEGLSQRLADKAKSKEAKTLWEQIELRRREKKMAAKKKGRHYASSDDDGDGAISDDVQPAYVQEDAFLQHDDNTFDDPFFQGGDEEPSKPQKEEERAAKREKMRKKKTERVAAEQAKEQEERRRQAELELLLMDEHALHDQAVLGAKADKAAEAKASQLSRKERIKLKKAQKRMERATGSDDEDLGTAGQKLKEADLEDPRFSAIFTNPDYALDPTNPRFTHTAGSAKLAAAVAKRKGRKVPAGIDAAPEAAVAPSDAGKPSSDAQLKAMVMSLKKKKASAKKAEQLKSK</sequence>
<evidence type="ECO:0000313" key="8">
    <source>
        <dbReference type="EMBL" id="EIE22351.1"/>
    </source>
</evidence>
<dbReference type="GO" id="GO:0003723">
    <property type="term" value="F:RNA binding"/>
    <property type="evidence" value="ECO:0007669"/>
    <property type="project" value="TreeGrafter"/>
</dbReference>
<dbReference type="GO" id="GO:0006364">
    <property type="term" value="P:rRNA processing"/>
    <property type="evidence" value="ECO:0007669"/>
    <property type="project" value="InterPro"/>
</dbReference>
<comment type="caution">
    <text evidence="8">The sequence shown here is derived from an EMBL/GenBank/DDBJ whole genome shotgun (WGS) entry which is preliminary data.</text>
</comment>
<feature type="compositionally biased region" description="Basic residues" evidence="5">
    <location>
        <begin position="539"/>
        <end position="548"/>
    </location>
</feature>
<evidence type="ECO:0000259" key="6">
    <source>
        <dbReference type="Pfam" id="PF08159"/>
    </source>
</evidence>
<keyword evidence="4" id="KW-0539">Nucleus</keyword>
<feature type="compositionally biased region" description="Basic and acidic residues" evidence="5">
    <location>
        <begin position="1"/>
        <end position="22"/>
    </location>
</feature>
<dbReference type="Pfam" id="PF08159">
    <property type="entry name" value="NUC153"/>
    <property type="match status" value="1"/>
</dbReference>
<gene>
    <name evidence="8" type="ORF">COCSUDRAFT_56044</name>
</gene>
<keyword evidence="3" id="KW-0175">Coiled coil</keyword>
<feature type="region of interest" description="Disordered" evidence="5">
    <location>
        <begin position="222"/>
        <end position="258"/>
    </location>
</feature>
<evidence type="ECO:0000256" key="4">
    <source>
        <dbReference type="ARBA" id="ARBA00023242"/>
    </source>
</evidence>
<dbReference type="OrthoDB" id="431825at2759"/>
<evidence type="ECO:0000256" key="1">
    <source>
        <dbReference type="ARBA" id="ARBA00004604"/>
    </source>
</evidence>
<feature type="compositionally biased region" description="Basic and acidic residues" evidence="5">
    <location>
        <begin position="39"/>
        <end position="55"/>
    </location>
</feature>
<feature type="compositionally biased region" description="Basic and acidic residues" evidence="5">
    <location>
        <begin position="593"/>
        <end position="607"/>
    </location>
</feature>
<feature type="region of interest" description="Disordered" evidence="5">
    <location>
        <begin position="1"/>
        <end position="151"/>
    </location>
</feature>
<keyword evidence="9" id="KW-1185">Reference proteome</keyword>
<evidence type="ECO:0000313" key="9">
    <source>
        <dbReference type="Proteomes" id="UP000007264"/>
    </source>
</evidence>
<evidence type="ECO:0000259" key="7">
    <source>
        <dbReference type="Pfam" id="PF25121"/>
    </source>
</evidence>
<dbReference type="InterPro" id="IPR056750">
    <property type="entry name" value="RRM_ESF1"/>
</dbReference>
<feature type="domain" description="ESF1 RRM" evidence="7">
    <location>
        <begin position="153"/>
        <end position="324"/>
    </location>
</feature>
<feature type="region of interest" description="Disordered" evidence="5">
    <location>
        <begin position="655"/>
        <end position="703"/>
    </location>
</feature>
<accession>I0YVD2</accession>
<dbReference type="GeneID" id="17040500"/>
<dbReference type="KEGG" id="csl:COCSUDRAFT_56044"/>
<reference evidence="8 9" key="1">
    <citation type="journal article" date="2012" name="Genome Biol.">
        <title>The genome of the polar eukaryotic microalga coccomyxa subellipsoidea reveals traits of cold adaptation.</title>
        <authorList>
            <person name="Blanc G."/>
            <person name="Agarkova I."/>
            <person name="Grimwood J."/>
            <person name="Kuo A."/>
            <person name="Brueggeman A."/>
            <person name="Dunigan D."/>
            <person name="Gurnon J."/>
            <person name="Ladunga I."/>
            <person name="Lindquist E."/>
            <person name="Lucas S."/>
            <person name="Pangilinan J."/>
            <person name="Proschold T."/>
            <person name="Salamov A."/>
            <person name="Schmutz J."/>
            <person name="Weeks D."/>
            <person name="Yamada T."/>
            <person name="Claverie J.M."/>
            <person name="Grigoriev I."/>
            <person name="Van Etten J."/>
            <person name="Lomsadze A."/>
            <person name="Borodovsky M."/>
        </authorList>
    </citation>
    <scope>NUCLEOTIDE SEQUENCE [LARGE SCALE GENOMIC DNA]</scope>
    <source>
        <strain evidence="8 9">C-169</strain>
    </source>
</reference>
<feature type="compositionally biased region" description="Acidic residues" evidence="5">
    <location>
        <begin position="246"/>
        <end position="255"/>
    </location>
</feature>
<dbReference type="Proteomes" id="UP000007264">
    <property type="component" value="Unassembled WGS sequence"/>
</dbReference>
<comment type="subcellular location">
    <subcellularLocation>
        <location evidence="1">Nucleus</location>
        <location evidence="1">Nucleolus</location>
    </subcellularLocation>
</comment>
<organism evidence="8 9">
    <name type="scientific">Coccomyxa subellipsoidea (strain C-169)</name>
    <name type="common">Green microalga</name>
    <dbReference type="NCBI Taxonomy" id="574566"/>
    <lineage>
        <taxon>Eukaryota</taxon>
        <taxon>Viridiplantae</taxon>
        <taxon>Chlorophyta</taxon>
        <taxon>core chlorophytes</taxon>
        <taxon>Trebouxiophyceae</taxon>
        <taxon>Trebouxiophyceae incertae sedis</taxon>
        <taxon>Coccomyxaceae</taxon>
        <taxon>Coccomyxa</taxon>
        <taxon>Coccomyxa subellipsoidea</taxon>
    </lineage>
</organism>
<feature type="region of interest" description="Disordered" evidence="5">
    <location>
        <begin position="539"/>
        <end position="562"/>
    </location>
</feature>
<name>I0YVD2_COCSC</name>
<dbReference type="PANTHER" id="PTHR12202:SF0">
    <property type="entry name" value="ESF1 HOMOLOG"/>
    <property type="match status" value="1"/>
</dbReference>
<feature type="compositionally biased region" description="Acidic residues" evidence="5">
    <location>
        <begin position="102"/>
        <end position="115"/>
    </location>
</feature>
<dbReference type="InterPro" id="IPR012580">
    <property type="entry name" value="NUC153"/>
</dbReference>
<evidence type="ECO:0000256" key="3">
    <source>
        <dbReference type="ARBA" id="ARBA00023054"/>
    </source>
</evidence>